<evidence type="ECO:0000313" key="12">
    <source>
        <dbReference type="EMBL" id="SLM30342.1"/>
    </source>
</evidence>
<keyword evidence="3 9" id="KW-0132">Cell division</keyword>
<comment type="similarity">
    <text evidence="9">Belongs to the 'phage' integrase family. XerC subfamily.</text>
</comment>
<dbReference type="InterPro" id="IPR044068">
    <property type="entry name" value="CB"/>
</dbReference>
<proteinExistence type="inferred from homology"/>
<feature type="active site" evidence="9">
    <location>
        <position position="281"/>
    </location>
</feature>
<evidence type="ECO:0000256" key="3">
    <source>
        <dbReference type="ARBA" id="ARBA00022618"/>
    </source>
</evidence>
<keyword evidence="5 9" id="KW-0229">DNA integration</keyword>
<dbReference type="EMBL" id="FWEV01000135">
    <property type="protein sequence ID" value="SLM30342.1"/>
    <property type="molecule type" value="Genomic_DNA"/>
</dbReference>
<dbReference type="SUPFAM" id="SSF47823">
    <property type="entry name" value="lambda integrase-like, N-terminal domain"/>
    <property type="match status" value="2"/>
</dbReference>
<protein>
    <recommendedName>
        <fullName evidence="9">Tyrosine recombinase XerC</fullName>
    </recommendedName>
</protein>
<dbReference type="Pfam" id="PF02899">
    <property type="entry name" value="Phage_int_SAM_1"/>
    <property type="match status" value="2"/>
</dbReference>
<dbReference type="Pfam" id="PF00589">
    <property type="entry name" value="Phage_integrase"/>
    <property type="match status" value="1"/>
</dbReference>
<dbReference type="Gene3D" id="1.10.443.10">
    <property type="entry name" value="Intergrase catalytic core"/>
    <property type="match status" value="1"/>
</dbReference>
<feature type="active site" evidence="9">
    <location>
        <position position="278"/>
    </location>
</feature>
<feature type="active site" evidence="9">
    <location>
        <position position="189"/>
    </location>
</feature>
<accession>A0A1W1HD69</accession>
<dbReference type="GO" id="GO:0051301">
    <property type="term" value="P:cell division"/>
    <property type="evidence" value="ECO:0007669"/>
    <property type="project" value="UniProtKB-KW"/>
</dbReference>
<dbReference type="PANTHER" id="PTHR30349">
    <property type="entry name" value="PHAGE INTEGRASE-RELATED"/>
    <property type="match status" value="1"/>
</dbReference>
<keyword evidence="6 9" id="KW-0238">DNA-binding</keyword>
<dbReference type="InterPro" id="IPR023009">
    <property type="entry name" value="Tyrosine_recombinase_XerC/XerD"/>
</dbReference>
<dbReference type="InterPro" id="IPR050090">
    <property type="entry name" value="Tyrosine_recombinase_XerCD"/>
</dbReference>
<dbReference type="PANTHER" id="PTHR30349:SF77">
    <property type="entry name" value="TYROSINE RECOMBINASE XERC"/>
    <property type="match status" value="1"/>
</dbReference>
<evidence type="ECO:0000313" key="13">
    <source>
        <dbReference type="Proteomes" id="UP000191931"/>
    </source>
</evidence>
<dbReference type="PROSITE" id="PS51898">
    <property type="entry name" value="TYR_RECOMBINASE"/>
    <property type="match status" value="1"/>
</dbReference>
<evidence type="ECO:0000256" key="7">
    <source>
        <dbReference type="ARBA" id="ARBA00023172"/>
    </source>
</evidence>
<sequence>MSLFYSFLESLDAEKGYSPHTLRAYRSDLEEYLRFLVKHYTLDIQSHKVFLEKDSYLEKDGYLSDHEEELLGCIKNNKNHDEEFLDCIKNNQKSVVRDFIIHLAQSDIKKSSVARKLSTLKSFYNYLVKCGKIEVSPADSVPFPKLKRNIPDFLTVDDLFFLLDSIPSSTLLEKRNSAIFETFYSTGIRVSEMAALDFHDINFDQQLIRVLGKGNKERIVPVGERALNAILQYRHILPLRLDPLFLNHRNSRLTDGSMRKILTKIVSECSLAMHVTPHMLRHSFATHMLDAGADLRGIQEILGHASLSTTQIYTHVTIDKLMQVYDKSHPRS</sequence>
<comment type="subunit">
    <text evidence="9">Forms a cyclic heterotetrameric complex composed of two molecules of XerC and two molecules of XerD.</text>
</comment>
<evidence type="ECO:0000256" key="8">
    <source>
        <dbReference type="ARBA" id="ARBA00023306"/>
    </source>
</evidence>
<dbReference type="AlphaFoldDB" id="A0A1W1HD69"/>
<feature type="active site" description="O-(3'-phospho-DNA)-tyrosine intermediate" evidence="9">
    <location>
        <position position="313"/>
    </location>
</feature>
<keyword evidence="7 9" id="KW-0233">DNA recombination</keyword>
<dbReference type="OrthoDB" id="9801717at2"/>
<evidence type="ECO:0000259" key="10">
    <source>
        <dbReference type="PROSITE" id="PS51898"/>
    </source>
</evidence>
<feature type="active site" evidence="9">
    <location>
        <position position="213"/>
    </location>
</feature>
<dbReference type="GO" id="GO:0006313">
    <property type="term" value="P:DNA transposition"/>
    <property type="evidence" value="ECO:0007669"/>
    <property type="project" value="UniProtKB-UniRule"/>
</dbReference>
<comment type="subcellular location">
    <subcellularLocation>
        <location evidence="1 9">Cytoplasm</location>
    </subcellularLocation>
</comment>
<evidence type="ECO:0000256" key="1">
    <source>
        <dbReference type="ARBA" id="ARBA00004496"/>
    </source>
</evidence>
<evidence type="ECO:0000256" key="6">
    <source>
        <dbReference type="ARBA" id="ARBA00023125"/>
    </source>
</evidence>
<comment type="function">
    <text evidence="9">Site-specific tyrosine recombinase, which acts by catalyzing the cutting and rejoining of the recombining DNA molecules. The XerC-XerD complex is essential to convert dimers of the bacterial chromosome into monomers to permit their segregation at cell division. It also contributes to the segregational stability of plasmids.</text>
</comment>
<reference evidence="12 13" key="1">
    <citation type="submission" date="2017-03" db="EMBL/GenBank/DDBJ databases">
        <authorList>
            <person name="Afonso C.L."/>
            <person name="Miller P.J."/>
            <person name="Scott M.A."/>
            <person name="Spackman E."/>
            <person name="Goraichik I."/>
            <person name="Dimitrov K.M."/>
            <person name="Suarez D.L."/>
            <person name="Swayne D.E."/>
        </authorList>
    </citation>
    <scope>NUCLEOTIDE SEQUENCE [LARGE SCALE GENOMIC DNA]</scope>
    <source>
        <strain evidence="12">PRJEB14757</strain>
    </source>
</reference>
<dbReference type="SUPFAM" id="SSF56349">
    <property type="entry name" value="DNA breaking-rejoining enzymes"/>
    <property type="match status" value="1"/>
</dbReference>
<evidence type="ECO:0000256" key="4">
    <source>
        <dbReference type="ARBA" id="ARBA00022829"/>
    </source>
</evidence>
<name>A0A1W1HD69_9BACT</name>
<dbReference type="InterPro" id="IPR011010">
    <property type="entry name" value="DNA_brk_join_enz"/>
</dbReference>
<dbReference type="InterPro" id="IPR013762">
    <property type="entry name" value="Integrase-like_cat_sf"/>
</dbReference>
<keyword evidence="4 9" id="KW-0159">Chromosome partition</keyword>
<dbReference type="GO" id="GO:0009037">
    <property type="term" value="F:tyrosine-based site-specific recombinase activity"/>
    <property type="evidence" value="ECO:0007669"/>
    <property type="project" value="UniProtKB-UniRule"/>
</dbReference>
<dbReference type="Gene3D" id="1.10.150.130">
    <property type="match status" value="1"/>
</dbReference>
<keyword evidence="13" id="KW-1185">Reference proteome</keyword>
<evidence type="ECO:0000256" key="9">
    <source>
        <dbReference type="HAMAP-Rule" id="MF_01808"/>
    </source>
</evidence>
<keyword evidence="8 9" id="KW-0131">Cell cycle</keyword>
<dbReference type="HAMAP" id="MF_01808">
    <property type="entry name" value="Recomb_XerC_XerD"/>
    <property type="match status" value="1"/>
</dbReference>
<dbReference type="STRING" id="1246637.MTBBW1_220034"/>
<dbReference type="GO" id="GO:0005737">
    <property type="term" value="C:cytoplasm"/>
    <property type="evidence" value="ECO:0007669"/>
    <property type="project" value="UniProtKB-SubCell"/>
</dbReference>
<dbReference type="PROSITE" id="PS51900">
    <property type="entry name" value="CB"/>
    <property type="match status" value="1"/>
</dbReference>
<dbReference type="Proteomes" id="UP000191931">
    <property type="component" value="Unassembled WGS sequence"/>
</dbReference>
<gene>
    <name evidence="9 12" type="primary">xerC</name>
    <name evidence="12" type="ORF">MTBBW1_220034</name>
</gene>
<dbReference type="InterPro" id="IPR010998">
    <property type="entry name" value="Integrase_recombinase_N"/>
</dbReference>
<keyword evidence="2 9" id="KW-0963">Cytoplasm</keyword>
<evidence type="ECO:0000256" key="5">
    <source>
        <dbReference type="ARBA" id="ARBA00022908"/>
    </source>
</evidence>
<dbReference type="CDD" id="cd00798">
    <property type="entry name" value="INT_XerDC_C"/>
    <property type="match status" value="1"/>
</dbReference>
<dbReference type="InterPro" id="IPR002104">
    <property type="entry name" value="Integrase_catalytic"/>
</dbReference>
<evidence type="ECO:0000259" key="11">
    <source>
        <dbReference type="PROSITE" id="PS51900"/>
    </source>
</evidence>
<dbReference type="RefSeq" id="WP_080799362.1">
    <property type="nucleotide sequence ID" value="NZ_LT828540.1"/>
</dbReference>
<organism evidence="12 13">
    <name type="scientific">Desulfamplus magnetovallimortis</name>
    <dbReference type="NCBI Taxonomy" id="1246637"/>
    <lineage>
        <taxon>Bacteria</taxon>
        <taxon>Pseudomonadati</taxon>
        <taxon>Thermodesulfobacteriota</taxon>
        <taxon>Desulfobacteria</taxon>
        <taxon>Desulfobacterales</taxon>
        <taxon>Desulfobacteraceae</taxon>
        <taxon>Desulfamplus</taxon>
    </lineage>
</organism>
<feature type="domain" description="Core-binding (CB)" evidence="11">
    <location>
        <begin position="1"/>
        <end position="128"/>
    </location>
</feature>
<dbReference type="GO" id="GO:0003677">
    <property type="term" value="F:DNA binding"/>
    <property type="evidence" value="ECO:0007669"/>
    <property type="project" value="UniProtKB-UniRule"/>
</dbReference>
<feature type="domain" description="Tyr recombinase" evidence="10">
    <location>
        <begin position="149"/>
        <end position="326"/>
    </location>
</feature>
<dbReference type="InterPro" id="IPR004107">
    <property type="entry name" value="Integrase_SAM-like_N"/>
</dbReference>
<evidence type="ECO:0000256" key="2">
    <source>
        <dbReference type="ARBA" id="ARBA00022490"/>
    </source>
</evidence>
<dbReference type="GO" id="GO:0007059">
    <property type="term" value="P:chromosome segregation"/>
    <property type="evidence" value="ECO:0007669"/>
    <property type="project" value="UniProtKB-UniRule"/>
</dbReference>
<feature type="active site" evidence="9">
    <location>
        <position position="304"/>
    </location>
</feature>